<dbReference type="EMBL" id="JBHFNQ010000218">
    <property type="protein sequence ID" value="MFB2881158.1"/>
    <property type="molecule type" value="Genomic_DNA"/>
</dbReference>
<dbReference type="CDD" id="cd05802">
    <property type="entry name" value="GlmM"/>
    <property type="match status" value="1"/>
</dbReference>
<dbReference type="InterPro" id="IPR016066">
    <property type="entry name" value="A-D-PHexomutase_CS"/>
</dbReference>
<evidence type="ECO:0000313" key="14">
    <source>
        <dbReference type="Proteomes" id="UP001576774"/>
    </source>
</evidence>
<dbReference type="EC" id="5.4.2.10" evidence="6 8"/>
<comment type="cofactor">
    <cofactor evidence="6">
        <name>Mg(2+)</name>
        <dbReference type="ChEBI" id="CHEBI:18420"/>
    </cofactor>
    <text evidence="6">Binds 1 Mg(2+) ion per subunit.</text>
</comment>
<dbReference type="PANTHER" id="PTHR42946">
    <property type="entry name" value="PHOSPHOHEXOSE MUTASE"/>
    <property type="match status" value="1"/>
</dbReference>
<feature type="active site" description="Phosphoserine intermediate" evidence="6">
    <location>
        <position position="146"/>
    </location>
</feature>
<dbReference type="PRINTS" id="PR00509">
    <property type="entry name" value="PGMPMM"/>
</dbReference>
<name>A0ABV4XGB0_9CYAN</name>
<dbReference type="Gene3D" id="3.40.120.10">
    <property type="entry name" value="Alpha-D-Glucose-1,6-Bisphosphate, subunit A, domain 3"/>
    <property type="match status" value="3"/>
</dbReference>
<dbReference type="Proteomes" id="UP001576774">
    <property type="component" value="Unassembled WGS sequence"/>
</dbReference>
<dbReference type="Pfam" id="PF02878">
    <property type="entry name" value="PGM_PMM_I"/>
    <property type="match status" value="1"/>
</dbReference>
<dbReference type="InterPro" id="IPR005845">
    <property type="entry name" value="A-D-PHexomutase_a/b/a-II"/>
</dbReference>
<dbReference type="Pfam" id="PF00408">
    <property type="entry name" value="PGM_PMM_IV"/>
    <property type="match status" value="1"/>
</dbReference>
<feature type="binding site" evidence="6">
    <location>
        <position position="289"/>
    </location>
    <ligand>
        <name>Mg(2+)</name>
        <dbReference type="ChEBI" id="CHEBI:18420"/>
    </ligand>
</feature>
<feature type="modified residue" description="Phosphoserine" evidence="6">
    <location>
        <position position="146"/>
    </location>
</feature>
<evidence type="ECO:0000256" key="4">
    <source>
        <dbReference type="ARBA" id="ARBA00022842"/>
    </source>
</evidence>
<evidence type="ECO:0000259" key="11">
    <source>
        <dbReference type="Pfam" id="PF02879"/>
    </source>
</evidence>
<dbReference type="RefSeq" id="WP_413274142.1">
    <property type="nucleotide sequence ID" value="NZ_JBHFNQ010000218.1"/>
</dbReference>
<evidence type="ECO:0000256" key="3">
    <source>
        <dbReference type="ARBA" id="ARBA00022723"/>
    </source>
</evidence>
<feature type="domain" description="Alpha-D-phosphohexomutase alpha/beta/alpha" evidence="10">
    <location>
        <begin position="45"/>
        <end position="178"/>
    </location>
</feature>
<dbReference type="InterPro" id="IPR005843">
    <property type="entry name" value="A-D-PHexomutase_C"/>
</dbReference>
<accession>A0ABV4XGB0</accession>
<feature type="binding site" description="via phosphate group" evidence="6">
    <location>
        <position position="146"/>
    </location>
    <ligand>
        <name>Mg(2+)</name>
        <dbReference type="ChEBI" id="CHEBI:18420"/>
    </ligand>
</feature>
<comment type="similarity">
    <text evidence="1 6 7">Belongs to the phosphohexose mutase family.</text>
</comment>
<dbReference type="InterPro" id="IPR036900">
    <property type="entry name" value="A-D-PHexomutase_C_sf"/>
</dbReference>
<keyword evidence="5 6" id="KW-0413">Isomerase</keyword>
<protein>
    <recommendedName>
        <fullName evidence="6 8">Phosphoglucosamine mutase</fullName>
        <ecNumber evidence="6 8">5.4.2.10</ecNumber>
    </recommendedName>
</protein>
<evidence type="ECO:0000313" key="13">
    <source>
        <dbReference type="EMBL" id="MFB2881158.1"/>
    </source>
</evidence>
<comment type="PTM">
    <text evidence="6">Activated by phosphorylation.</text>
</comment>
<dbReference type="Pfam" id="PF02879">
    <property type="entry name" value="PGM_PMM_II"/>
    <property type="match status" value="1"/>
</dbReference>
<reference evidence="13 14" key="1">
    <citation type="submission" date="2024-09" db="EMBL/GenBank/DDBJ databases">
        <title>Floridaenema gen nov. (Aerosakkonemataceae, Aerosakkonematales ord. nov., Cyanobacteria) from benthic tropical and subtropical fresh waters, with the description of four new species.</title>
        <authorList>
            <person name="Moretto J.A."/>
            <person name="Berthold D.E."/>
            <person name="Lefler F.W."/>
            <person name="Huang I.-S."/>
            <person name="Laughinghouse H. IV."/>
        </authorList>
    </citation>
    <scope>NUCLEOTIDE SEQUENCE [LARGE SCALE GENOMIC DNA]</scope>
    <source>
        <strain evidence="13 14">BLCC-F46</strain>
    </source>
</reference>
<evidence type="ECO:0000256" key="1">
    <source>
        <dbReference type="ARBA" id="ARBA00010231"/>
    </source>
</evidence>
<dbReference type="PANTHER" id="PTHR42946:SF1">
    <property type="entry name" value="PHOSPHOGLUCOMUTASE (ALPHA-D-GLUCOSE-1,6-BISPHOSPHATE-DEPENDENT)"/>
    <property type="match status" value="1"/>
</dbReference>
<dbReference type="SUPFAM" id="SSF55957">
    <property type="entry name" value="Phosphoglucomutase, C-terminal domain"/>
    <property type="match status" value="1"/>
</dbReference>
<evidence type="ECO:0000256" key="6">
    <source>
        <dbReference type="HAMAP-Rule" id="MF_01554"/>
    </source>
</evidence>
<comment type="catalytic activity">
    <reaction evidence="6 8">
        <text>alpha-D-glucosamine 1-phosphate = D-glucosamine 6-phosphate</text>
        <dbReference type="Rhea" id="RHEA:23424"/>
        <dbReference type="ChEBI" id="CHEBI:58516"/>
        <dbReference type="ChEBI" id="CHEBI:58725"/>
        <dbReference type="EC" id="5.4.2.10"/>
    </reaction>
</comment>
<dbReference type="InterPro" id="IPR005844">
    <property type="entry name" value="A-D-PHexomutase_a/b/a-I"/>
</dbReference>
<feature type="domain" description="Alpha-D-phosphohexomutase alpha/beta/alpha" evidence="12">
    <location>
        <begin position="304"/>
        <end position="417"/>
    </location>
</feature>
<dbReference type="InterPro" id="IPR005846">
    <property type="entry name" value="A-D-PHexomutase_a/b/a-III"/>
</dbReference>
<sequence length="498" mass="53033">MVSTPVKTQSSGRAELGLSLVQPVKSLQPSPSQGYHSIALPSTALFGTDGIRGKVGELLTAELALQVGLHCGQVLRSTFCEQETGNKTVIVGQDPRNSSNMLAMALSAGLTAAGLEVWDLGICPTPGVAYLASVSGALGGVMISASHNPPEDNGIKIFGPSGTKLSKALQAEIEASLRGKREFSATTGNSWGKHYQRRDLLKDYAASLTQPLQAGLDLRGMRVVLDLAWGAAVGIAPEVFTAMGAQVICLHELADGDRINVNCGSTHLGALQAAVKTHQADLGFAFDGDADRALAVDSQGRVVDGDYILYFWGQHLAKAQKLPGNMIVATVMANLGFELAWQKFGGQFLRTPVGDQYVHAEMVRQDAMLGGEQSGHILCRHYGISGDGLLTALHLAAIVKQTGTSLKEMVDQSFQPYPQILKNVRVEDREVRLNWQNCDALTNAIAQAESAMAGQGRVLVRASGTEPLIRVMVEAANAELTHHWADKLVLTVQQLLLA</sequence>
<feature type="binding site" evidence="6">
    <location>
        <position position="287"/>
    </location>
    <ligand>
        <name>Mg(2+)</name>
        <dbReference type="ChEBI" id="CHEBI:18420"/>
    </ligand>
</feature>
<evidence type="ECO:0000256" key="5">
    <source>
        <dbReference type="ARBA" id="ARBA00023235"/>
    </source>
</evidence>
<keyword evidence="4 6" id="KW-0460">Magnesium</keyword>
<keyword evidence="14" id="KW-1185">Reference proteome</keyword>
<dbReference type="Gene3D" id="3.30.310.50">
    <property type="entry name" value="Alpha-D-phosphohexomutase, C-terminal domain"/>
    <property type="match status" value="1"/>
</dbReference>
<dbReference type="InterPro" id="IPR006352">
    <property type="entry name" value="GlmM_bact"/>
</dbReference>
<comment type="function">
    <text evidence="6 8">Catalyzes the conversion of glucosamine-6-phosphate to glucosamine-1-phosphate.</text>
</comment>
<keyword evidence="2 6" id="KW-0597">Phosphoprotein</keyword>
<dbReference type="PROSITE" id="PS00710">
    <property type="entry name" value="PGM_PMM"/>
    <property type="match status" value="1"/>
</dbReference>
<feature type="domain" description="Alpha-D-phosphohexomutase alpha/beta/alpha" evidence="11">
    <location>
        <begin position="203"/>
        <end position="300"/>
    </location>
</feature>
<evidence type="ECO:0000259" key="9">
    <source>
        <dbReference type="Pfam" id="PF00408"/>
    </source>
</evidence>
<dbReference type="InterPro" id="IPR050060">
    <property type="entry name" value="Phosphoglucosamine_mutase"/>
</dbReference>
<evidence type="ECO:0000256" key="2">
    <source>
        <dbReference type="ARBA" id="ARBA00022553"/>
    </source>
</evidence>
<evidence type="ECO:0000256" key="7">
    <source>
        <dbReference type="RuleBase" id="RU004326"/>
    </source>
</evidence>
<dbReference type="InterPro" id="IPR016055">
    <property type="entry name" value="A-D-PHexomutase_a/b/a-I/II/III"/>
</dbReference>
<evidence type="ECO:0000259" key="12">
    <source>
        <dbReference type="Pfam" id="PF02880"/>
    </source>
</evidence>
<dbReference type="SUPFAM" id="SSF53738">
    <property type="entry name" value="Phosphoglucomutase, first 3 domains"/>
    <property type="match status" value="3"/>
</dbReference>
<dbReference type="GO" id="GO:0008966">
    <property type="term" value="F:phosphoglucosamine mutase activity"/>
    <property type="evidence" value="ECO:0007669"/>
    <property type="project" value="UniProtKB-EC"/>
</dbReference>
<evidence type="ECO:0000256" key="8">
    <source>
        <dbReference type="RuleBase" id="RU004327"/>
    </source>
</evidence>
<dbReference type="HAMAP" id="MF_01554_B">
    <property type="entry name" value="GlmM_B"/>
    <property type="match status" value="1"/>
</dbReference>
<evidence type="ECO:0000259" key="10">
    <source>
        <dbReference type="Pfam" id="PF02878"/>
    </source>
</evidence>
<feature type="binding site" evidence="6">
    <location>
        <position position="291"/>
    </location>
    <ligand>
        <name>Mg(2+)</name>
        <dbReference type="ChEBI" id="CHEBI:18420"/>
    </ligand>
</feature>
<gene>
    <name evidence="6 13" type="primary">glmM</name>
    <name evidence="13" type="ORF">ACE1CC_30275</name>
</gene>
<keyword evidence="3 6" id="KW-0479">Metal-binding</keyword>
<proteinExistence type="inferred from homology"/>
<organism evidence="13 14">
    <name type="scientific">Floridaenema aerugineum BLCC-F46</name>
    <dbReference type="NCBI Taxonomy" id="3153654"/>
    <lineage>
        <taxon>Bacteria</taxon>
        <taxon>Bacillati</taxon>
        <taxon>Cyanobacteriota</taxon>
        <taxon>Cyanophyceae</taxon>
        <taxon>Oscillatoriophycideae</taxon>
        <taxon>Aerosakkonematales</taxon>
        <taxon>Aerosakkonemataceae</taxon>
        <taxon>Floridanema</taxon>
        <taxon>Floridanema aerugineum</taxon>
    </lineage>
</organism>
<feature type="domain" description="Alpha-D-phosphohexomutase C-terminal" evidence="9">
    <location>
        <begin position="421"/>
        <end position="489"/>
    </location>
</feature>
<dbReference type="Pfam" id="PF02880">
    <property type="entry name" value="PGM_PMM_III"/>
    <property type="match status" value="1"/>
</dbReference>
<comment type="caution">
    <text evidence="13">The sequence shown here is derived from an EMBL/GenBank/DDBJ whole genome shotgun (WGS) entry which is preliminary data.</text>
</comment>
<dbReference type="InterPro" id="IPR005841">
    <property type="entry name" value="Alpha-D-phosphohexomutase_SF"/>
</dbReference>
<dbReference type="NCBIfam" id="TIGR01455">
    <property type="entry name" value="glmM"/>
    <property type="match status" value="1"/>
</dbReference>